<organism evidence="5 6">
    <name type="scientific">Actinocatenispora rupis</name>
    <dbReference type="NCBI Taxonomy" id="519421"/>
    <lineage>
        <taxon>Bacteria</taxon>
        <taxon>Bacillati</taxon>
        <taxon>Actinomycetota</taxon>
        <taxon>Actinomycetes</taxon>
        <taxon>Micromonosporales</taxon>
        <taxon>Micromonosporaceae</taxon>
        <taxon>Actinocatenispora</taxon>
    </lineage>
</organism>
<dbReference type="Proteomes" id="UP000612808">
    <property type="component" value="Unassembled WGS sequence"/>
</dbReference>
<dbReference type="RefSeq" id="WP_203657588.1">
    <property type="nucleotide sequence ID" value="NZ_BAAAZM010000001.1"/>
</dbReference>
<sequence length="395" mass="41957">MARYKPRGLRTQSPSKPGAARRPAGTTKRTRPAPPADNPDTDTQVPVTAAQPVNTGTPAQDTEPAQNTEPAKDAEPAEDPGTTPDADEVRETDDAGDIDAGQGTDDAPDRDEQVPADDDSKAVKADDTDTASDRTEASGTKTRRPSPRPRRTRKAAGERSTVETDGASGGRKPSPRPRRTEEAATPVASSRPKVKAPARPTGTRRPATGNKPDGTKKPARRGGKRAAAQRRRLARRLAGLHVLVVVLAVLAVLTVPAAVYALVASYRADQTKQAESDATSVAQAAAPAILSYDYRTFDASVSRGKRYTGGDFAKQYAKSTSGLKASATKVRAIVTARVAATSVVSSSSDQVVLLMYVDQYRKNVNIDGQKVDQNRVLLTMTRQNGSWKVTKVTAI</sequence>
<protein>
    <recommendedName>
        <fullName evidence="7">Mce-associated membrane protein</fullName>
    </recommendedName>
</protein>
<feature type="region of interest" description="Disordered" evidence="3">
    <location>
        <begin position="1"/>
        <end position="230"/>
    </location>
</feature>
<evidence type="ECO:0000256" key="3">
    <source>
        <dbReference type="SAM" id="MobiDB-lite"/>
    </source>
</evidence>
<dbReference type="PANTHER" id="PTHR37042">
    <property type="entry name" value="OUTER MEMBRANE PROTEIN RV1973"/>
    <property type="match status" value="1"/>
</dbReference>
<keyword evidence="2 4" id="KW-0472">Membrane</keyword>
<accession>A0A8J3NCB5</accession>
<feature type="compositionally biased region" description="Basic residues" evidence="3">
    <location>
        <begin position="141"/>
        <end position="154"/>
    </location>
</feature>
<feature type="transmembrane region" description="Helical" evidence="4">
    <location>
        <begin position="240"/>
        <end position="263"/>
    </location>
</feature>
<keyword evidence="4" id="KW-0812">Transmembrane</keyword>
<evidence type="ECO:0000256" key="1">
    <source>
        <dbReference type="ARBA" id="ARBA00004370"/>
    </source>
</evidence>
<dbReference type="GO" id="GO:0016020">
    <property type="term" value="C:membrane"/>
    <property type="evidence" value="ECO:0007669"/>
    <property type="project" value="UniProtKB-SubCell"/>
</dbReference>
<dbReference type="EMBL" id="BOMB01000013">
    <property type="protein sequence ID" value="GID11572.1"/>
    <property type="molecule type" value="Genomic_DNA"/>
</dbReference>
<evidence type="ECO:0008006" key="7">
    <source>
        <dbReference type="Google" id="ProtNLM"/>
    </source>
</evidence>
<comment type="subcellular location">
    <subcellularLocation>
        <location evidence="1">Membrane</location>
    </subcellularLocation>
</comment>
<gene>
    <name evidence="5" type="ORF">Aru02nite_24610</name>
</gene>
<proteinExistence type="predicted"/>
<evidence type="ECO:0000313" key="5">
    <source>
        <dbReference type="EMBL" id="GID11572.1"/>
    </source>
</evidence>
<evidence type="ECO:0000256" key="4">
    <source>
        <dbReference type="SAM" id="Phobius"/>
    </source>
</evidence>
<comment type="caution">
    <text evidence="5">The sequence shown here is derived from an EMBL/GenBank/DDBJ whole genome shotgun (WGS) entry which is preliminary data.</text>
</comment>
<feature type="compositionally biased region" description="Basic residues" evidence="3">
    <location>
        <begin position="217"/>
        <end position="230"/>
    </location>
</feature>
<dbReference type="PANTHER" id="PTHR37042:SF4">
    <property type="entry name" value="OUTER MEMBRANE PROTEIN RV1973"/>
    <property type="match status" value="1"/>
</dbReference>
<dbReference type="AlphaFoldDB" id="A0A8J3NCB5"/>
<evidence type="ECO:0000313" key="6">
    <source>
        <dbReference type="Proteomes" id="UP000612808"/>
    </source>
</evidence>
<name>A0A8J3NCB5_9ACTN</name>
<feature type="compositionally biased region" description="Polar residues" evidence="3">
    <location>
        <begin position="51"/>
        <end position="69"/>
    </location>
</feature>
<feature type="compositionally biased region" description="Basic and acidic residues" evidence="3">
    <location>
        <begin position="110"/>
        <end position="136"/>
    </location>
</feature>
<keyword evidence="4" id="KW-1133">Transmembrane helix</keyword>
<evidence type="ECO:0000256" key="2">
    <source>
        <dbReference type="ARBA" id="ARBA00023136"/>
    </source>
</evidence>
<keyword evidence="6" id="KW-1185">Reference proteome</keyword>
<reference evidence="5" key="1">
    <citation type="submission" date="2021-01" db="EMBL/GenBank/DDBJ databases">
        <title>Whole genome shotgun sequence of Actinocatenispora rupis NBRC 107355.</title>
        <authorList>
            <person name="Komaki H."/>
            <person name="Tamura T."/>
        </authorList>
    </citation>
    <scope>NUCLEOTIDE SEQUENCE</scope>
    <source>
        <strain evidence="5">NBRC 107355</strain>
    </source>
</reference>